<sequence>MLEENYDKGHAEHRVAYEALQGSIHHDECEEFDDDKAQEETKKKGKQDSPKPPLGCTSHHLPPLHLRRIRAIGHNRSLRFCPRLLHYRPHVLIHSSGRSSTVQCSPQGPQKSTALAEYSCVDND</sequence>
<evidence type="ECO:0000313" key="2">
    <source>
        <dbReference type="EMBL" id="GJT29344.1"/>
    </source>
</evidence>
<evidence type="ECO:0000313" key="3">
    <source>
        <dbReference type="Proteomes" id="UP001151760"/>
    </source>
</evidence>
<protein>
    <submittedName>
        <fullName evidence="2">Uncharacterized protein</fullName>
    </submittedName>
</protein>
<dbReference type="Proteomes" id="UP001151760">
    <property type="component" value="Unassembled WGS sequence"/>
</dbReference>
<keyword evidence="3" id="KW-1185">Reference proteome</keyword>
<gene>
    <name evidence="2" type="ORF">Tco_0909619</name>
</gene>
<dbReference type="EMBL" id="BQNB010014535">
    <property type="protein sequence ID" value="GJT29344.1"/>
    <property type="molecule type" value="Genomic_DNA"/>
</dbReference>
<proteinExistence type="predicted"/>
<evidence type="ECO:0000256" key="1">
    <source>
        <dbReference type="SAM" id="MobiDB-lite"/>
    </source>
</evidence>
<organism evidence="2 3">
    <name type="scientific">Tanacetum coccineum</name>
    <dbReference type="NCBI Taxonomy" id="301880"/>
    <lineage>
        <taxon>Eukaryota</taxon>
        <taxon>Viridiplantae</taxon>
        <taxon>Streptophyta</taxon>
        <taxon>Embryophyta</taxon>
        <taxon>Tracheophyta</taxon>
        <taxon>Spermatophyta</taxon>
        <taxon>Magnoliopsida</taxon>
        <taxon>eudicotyledons</taxon>
        <taxon>Gunneridae</taxon>
        <taxon>Pentapetalae</taxon>
        <taxon>asterids</taxon>
        <taxon>campanulids</taxon>
        <taxon>Asterales</taxon>
        <taxon>Asteraceae</taxon>
        <taxon>Asteroideae</taxon>
        <taxon>Anthemideae</taxon>
        <taxon>Anthemidinae</taxon>
        <taxon>Tanacetum</taxon>
    </lineage>
</organism>
<comment type="caution">
    <text evidence="2">The sequence shown here is derived from an EMBL/GenBank/DDBJ whole genome shotgun (WGS) entry which is preliminary data.</text>
</comment>
<accession>A0ABQ5CRJ0</accession>
<name>A0ABQ5CRJ0_9ASTR</name>
<reference evidence="2" key="1">
    <citation type="journal article" date="2022" name="Int. J. Mol. Sci.">
        <title>Draft Genome of Tanacetum Coccineum: Genomic Comparison of Closely Related Tanacetum-Family Plants.</title>
        <authorList>
            <person name="Yamashiro T."/>
            <person name="Shiraishi A."/>
            <person name="Nakayama K."/>
            <person name="Satake H."/>
        </authorList>
    </citation>
    <scope>NUCLEOTIDE SEQUENCE</scope>
</reference>
<feature type="compositionally biased region" description="Basic and acidic residues" evidence="1">
    <location>
        <begin position="38"/>
        <end position="49"/>
    </location>
</feature>
<reference evidence="2" key="2">
    <citation type="submission" date="2022-01" db="EMBL/GenBank/DDBJ databases">
        <authorList>
            <person name="Yamashiro T."/>
            <person name="Shiraishi A."/>
            <person name="Satake H."/>
            <person name="Nakayama K."/>
        </authorList>
    </citation>
    <scope>NUCLEOTIDE SEQUENCE</scope>
</reference>
<feature type="region of interest" description="Disordered" evidence="1">
    <location>
        <begin position="28"/>
        <end position="61"/>
    </location>
</feature>